<dbReference type="InterPro" id="IPR050300">
    <property type="entry name" value="GDXG_lipolytic_enzyme"/>
</dbReference>
<gene>
    <name evidence="3" type="ORF">GCM10022380_07520</name>
</gene>
<dbReference type="PANTHER" id="PTHR48081">
    <property type="entry name" value="AB HYDROLASE SUPERFAMILY PROTEIN C4A8.06C"/>
    <property type="match status" value="1"/>
</dbReference>
<comment type="caution">
    <text evidence="3">The sequence shown here is derived from an EMBL/GenBank/DDBJ whole genome shotgun (WGS) entry which is preliminary data.</text>
</comment>
<dbReference type="RefSeq" id="WP_237338493.1">
    <property type="nucleotide sequence ID" value="NZ_BAABCM010000001.1"/>
</dbReference>
<accession>A0ABP7HFR9</accession>
<keyword evidence="1" id="KW-0378">Hydrolase</keyword>
<dbReference type="Gene3D" id="3.40.50.1820">
    <property type="entry name" value="alpha/beta hydrolase"/>
    <property type="match status" value="1"/>
</dbReference>
<dbReference type="Proteomes" id="UP001501624">
    <property type="component" value="Unassembled WGS sequence"/>
</dbReference>
<dbReference type="SUPFAM" id="SSF53474">
    <property type="entry name" value="alpha/beta-Hydrolases"/>
    <property type="match status" value="1"/>
</dbReference>
<evidence type="ECO:0000259" key="2">
    <source>
        <dbReference type="Pfam" id="PF20434"/>
    </source>
</evidence>
<protein>
    <recommendedName>
        <fullName evidence="2">BD-FAE-like domain-containing protein</fullName>
    </recommendedName>
</protein>
<feature type="domain" description="BD-FAE-like" evidence="2">
    <location>
        <begin position="44"/>
        <end position="237"/>
    </location>
</feature>
<reference evidence="4" key="1">
    <citation type="journal article" date="2019" name="Int. J. Syst. Evol. Microbiol.">
        <title>The Global Catalogue of Microorganisms (GCM) 10K type strain sequencing project: providing services to taxonomists for standard genome sequencing and annotation.</title>
        <authorList>
            <consortium name="The Broad Institute Genomics Platform"/>
            <consortium name="The Broad Institute Genome Sequencing Center for Infectious Disease"/>
            <person name="Wu L."/>
            <person name="Ma J."/>
        </authorList>
    </citation>
    <scope>NUCLEOTIDE SEQUENCE [LARGE SCALE GENOMIC DNA]</scope>
    <source>
        <strain evidence="4">JCM 17017</strain>
    </source>
</reference>
<dbReference type="Pfam" id="PF20434">
    <property type="entry name" value="BD-FAE"/>
    <property type="match status" value="1"/>
</dbReference>
<evidence type="ECO:0000313" key="4">
    <source>
        <dbReference type="Proteomes" id="UP001501624"/>
    </source>
</evidence>
<evidence type="ECO:0000256" key="1">
    <source>
        <dbReference type="ARBA" id="ARBA00022801"/>
    </source>
</evidence>
<dbReference type="InterPro" id="IPR049492">
    <property type="entry name" value="BD-FAE-like_dom"/>
</dbReference>
<dbReference type="InterPro" id="IPR029058">
    <property type="entry name" value="AB_hydrolase_fold"/>
</dbReference>
<organism evidence="3 4">
    <name type="scientific">Amycolatopsis tucumanensis</name>
    <dbReference type="NCBI Taxonomy" id="401106"/>
    <lineage>
        <taxon>Bacteria</taxon>
        <taxon>Bacillati</taxon>
        <taxon>Actinomycetota</taxon>
        <taxon>Actinomycetes</taxon>
        <taxon>Pseudonocardiales</taxon>
        <taxon>Pseudonocardiaceae</taxon>
        <taxon>Amycolatopsis</taxon>
    </lineage>
</organism>
<name>A0ABP7HFR9_9PSEU</name>
<keyword evidence="4" id="KW-1185">Reference proteome</keyword>
<sequence length="285" mass="30138">MTEPGGEPADPRLARPHPVRVLDGAVSYLDIRYATVTGWRPLTLDLHLPLDAGGPLPVVVYAHGGGFVGGSKEMGPWATLPARGIAVASVGYRLAGEVAHPGPVEDVLAAIRWGRARGGEYGLDPGRVAGWGSSAGAYLMARAAFSDDVPLSALVLHYPVTDFGLLLSDASTVEEREALAKMVRTFLDVPAWPGEDQLAAVSVVTAARRARYRPPVHLSHGSGDRRCGLAQSRRLHEVVLAAGGRSELLVVPGADHADPVFATPAVVDPAVEFLRTAWARHDPLE</sequence>
<proteinExistence type="predicted"/>
<dbReference type="EMBL" id="BAABCM010000001">
    <property type="protein sequence ID" value="GAA3793280.1"/>
    <property type="molecule type" value="Genomic_DNA"/>
</dbReference>
<evidence type="ECO:0000313" key="3">
    <source>
        <dbReference type="EMBL" id="GAA3793280.1"/>
    </source>
</evidence>